<evidence type="ECO:0000313" key="1">
    <source>
        <dbReference type="EMBL" id="BBZ39048.1"/>
    </source>
</evidence>
<dbReference type="Proteomes" id="UP000467385">
    <property type="component" value="Chromosome"/>
</dbReference>
<sequence length="84" mass="8959">MVDDCNRAQAVELIRALHNKLRELTAQLSSAERQDATAGNGQAGETPVGAAALRRDIEEAQAHIDRLQRCYLGSSSDVGALARG</sequence>
<reference evidence="1 2" key="1">
    <citation type="journal article" date="2019" name="Emerg. Microbes Infect.">
        <title>Comprehensive subspecies identification of 175 nontuberculous mycobacteria species based on 7547 genomic profiles.</title>
        <authorList>
            <person name="Matsumoto Y."/>
            <person name="Kinjo T."/>
            <person name="Motooka D."/>
            <person name="Nabeya D."/>
            <person name="Jung N."/>
            <person name="Uechi K."/>
            <person name="Horii T."/>
            <person name="Iida T."/>
            <person name="Fujita J."/>
            <person name="Nakamura S."/>
        </authorList>
    </citation>
    <scope>NUCLEOTIDE SEQUENCE [LARGE SCALE GENOMIC DNA]</scope>
    <source>
        <strain evidence="1 2">JCM 14738</strain>
    </source>
</reference>
<proteinExistence type="predicted"/>
<name>A0A1X1TFE1_9MYCO</name>
<dbReference type="EMBL" id="AP022613">
    <property type="protein sequence ID" value="BBZ39048.1"/>
    <property type="molecule type" value="Genomic_DNA"/>
</dbReference>
<accession>A0A1X1TFE1</accession>
<protein>
    <submittedName>
        <fullName evidence="1">Uncharacterized protein</fullName>
    </submittedName>
</protein>
<gene>
    <name evidence="1" type="ORF">MCNS_21110</name>
</gene>
<dbReference type="AlphaFoldDB" id="A0A1X1TFE1"/>
<keyword evidence="2" id="KW-1185">Reference proteome</keyword>
<organism evidence="1 2">
    <name type="scientific">Mycobacterium conspicuum</name>
    <dbReference type="NCBI Taxonomy" id="44010"/>
    <lineage>
        <taxon>Bacteria</taxon>
        <taxon>Bacillati</taxon>
        <taxon>Actinomycetota</taxon>
        <taxon>Actinomycetes</taxon>
        <taxon>Mycobacteriales</taxon>
        <taxon>Mycobacteriaceae</taxon>
        <taxon>Mycobacterium</taxon>
    </lineage>
</organism>
<evidence type="ECO:0000313" key="2">
    <source>
        <dbReference type="Proteomes" id="UP000467385"/>
    </source>
</evidence>